<feature type="non-terminal residue" evidence="1">
    <location>
        <position position="1"/>
    </location>
</feature>
<sequence>WVVVTDYILKTFKFKGTDINNCQAMQPRVMKLYLTEPRCVRRLISQFRSILPDILIIFINVRNVSYQELHQDQFNLYIHTL</sequence>
<reference evidence="1" key="1">
    <citation type="journal article" date="2013" name="BMC Genomics">
        <title>Unscrambling butterfly oogenesis.</title>
        <authorList>
            <person name="Carter J.M."/>
            <person name="Baker S.C."/>
            <person name="Pink R."/>
            <person name="Carter D.R."/>
            <person name="Collins A."/>
            <person name="Tomlin J."/>
            <person name="Gibbs M."/>
            <person name="Breuker C.J."/>
        </authorList>
    </citation>
    <scope>NUCLEOTIDE SEQUENCE</scope>
    <source>
        <tissue evidence="1">Ovary</tissue>
    </source>
</reference>
<name>S4PW83_9NEOP</name>
<organism evidence="1">
    <name type="scientific">Pararge aegeria</name>
    <name type="common">speckled wood butterfly</name>
    <dbReference type="NCBI Taxonomy" id="116150"/>
    <lineage>
        <taxon>Eukaryota</taxon>
        <taxon>Metazoa</taxon>
        <taxon>Ecdysozoa</taxon>
        <taxon>Arthropoda</taxon>
        <taxon>Hexapoda</taxon>
        <taxon>Insecta</taxon>
        <taxon>Pterygota</taxon>
        <taxon>Neoptera</taxon>
        <taxon>Endopterygota</taxon>
        <taxon>Lepidoptera</taxon>
        <taxon>Glossata</taxon>
        <taxon>Ditrysia</taxon>
        <taxon>Papilionoidea</taxon>
        <taxon>Nymphalidae</taxon>
        <taxon>Satyrinae</taxon>
        <taxon>Satyrini</taxon>
        <taxon>Parargina</taxon>
        <taxon>Pararge</taxon>
    </lineage>
</organism>
<reference evidence="1" key="2">
    <citation type="submission" date="2013-05" db="EMBL/GenBank/DDBJ databases">
        <authorList>
            <person name="Carter J.-M."/>
            <person name="Baker S.C."/>
            <person name="Pink R."/>
            <person name="Carter D.R.F."/>
            <person name="Collins A."/>
            <person name="Tomlin J."/>
            <person name="Gibbs M."/>
            <person name="Breuker C.J."/>
        </authorList>
    </citation>
    <scope>NUCLEOTIDE SEQUENCE</scope>
    <source>
        <tissue evidence="1">Ovary</tissue>
    </source>
</reference>
<protein>
    <submittedName>
        <fullName evidence="1">Uncharacterized protein</fullName>
    </submittedName>
</protein>
<evidence type="ECO:0000313" key="1">
    <source>
        <dbReference type="EMBL" id="JAA85322.1"/>
    </source>
</evidence>
<dbReference type="EMBL" id="GAIX01007238">
    <property type="protein sequence ID" value="JAA85322.1"/>
    <property type="molecule type" value="Transcribed_RNA"/>
</dbReference>
<proteinExistence type="predicted"/>
<accession>S4PW83</accession>
<dbReference type="AlphaFoldDB" id="S4PW83"/>